<accession>C1A415</accession>
<dbReference type="HOGENOM" id="CLU_2246088_0_0_0"/>
<evidence type="ECO:0000256" key="1">
    <source>
        <dbReference type="SAM" id="MobiDB-lite"/>
    </source>
</evidence>
<name>C1A415_GEMAT</name>
<reference evidence="3" key="1">
    <citation type="submission" date="2006-03" db="EMBL/GenBank/DDBJ databases">
        <title>Complete genome sequence of Gemmatimonas aurantiaca T-27 that represents a novel phylum Gemmatimonadetes.</title>
        <authorList>
            <person name="Takasaki K."/>
            <person name="Ichikawa N."/>
            <person name="Miura H."/>
            <person name="Matsushita S."/>
            <person name="Watanabe Y."/>
            <person name="Oguchi A."/>
            <person name="Ankai A."/>
            <person name="Yashiro I."/>
            <person name="Takahashi M."/>
            <person name="Terui Y."/>
            <person name="Fukui S."/>
            <person name="Yokoyama H."/>
            <person name="Tanikawa S."/>
            <person name="Hanada S."/>
            <person name="Kamagata Y."/>
            <person name="Fujita N."/>
        </authorList>
    </citation>
    <scope>NUCLEOTIDE SEQUENCE [LARGE SCALE GENOMIC DNA]</scope>
    <source>
        <strain evidence="3">T-27 / DSM 14586 / JCM 11422 / NBRC 100505</strain>
    </source>
</reference>
<organism evidence="2 3">
    <name type="scientific">Gemmatimonas aurantiaca (strain DSM 14586 / JCM 11422 / NBRC 100505 / T-27)</name>
    <dbReference type="NCBI Taxonomy" id="379066"/>
    <lineage>
        <taxon>Bacteria</taxon>
        <taxon>Pseudomonadati</taxon>
        <taxon>Gemmatimonadota</taxon>
        <taxon>Gemmatimonadia</taxon>
        <taxon>Gemmatimonadales</taxon>
        <taxon>Gemmatimonadaceae</taxon>
        <taxon>Gemmatimonas</taxon>
    </lineage>
</organism>
<keyword evidence="3" id="KW-1185">Reference proteome</keyword>
<evidence type="ECO:0000313" key="2">
    <source>
        <dbReference type="EMBL" id="BAH38840.1"/>
    </source>
</evidence>
<feature type="region of interest" description="Disordered" evidence="1">
    <location>
        <begin position="69"/>
        <end position="104"/>
    </location>
</feature>
<dbReference type="AlphaFoldDB" id="C1A415"/>
<dbReference type="KEGG" id="gau:GAU_1798"/>
<protein>
    <submittedName>
        <fullName evidence="2">Uncharacterized protein</fullName>
    </submittedName>
</protein>
<sequence length="104" mass="11956">MAALRRRELWDKYFRSDTGTLDGDRMLTDMAALLAELEGLRARDAEYCELADLLTEAAKDLESEIDTRYGYPDVHPSQRNKYNRDSETVTRLQKAADRARGEGR</sequence>
<feature type="compositionally biased region" description="Basic and acidic residues" evidence="1">
    <location>
        <begin position="82"/>
        <end position="104"/>
    </location>
</feature>
<evidence type="ECO:0000313" key="3">
    <source>
        <dbReference type="Proteomes" id="UP000002209"/>
    </source>
</evidence>
<proteinExistence type="predicted"/>
<dbReference type="Proteomes" id="UP000002209">
    <property type="component" value="Chromosome"/>
</dbReference>
<gene>
    <name evidence="2" type="ordered locus">GAU_1798</name>
</gene>
<dbReference type="STRING" id="379066.GAU_1798"/>
<dbReference type="EMBL" id="AP009153">
    <property type="protein sequence ID" value="BAH38840.1"/>
    <property type="molecule type" value="Genomic_DNA"/>
</dbReference>